<reference evidence="1 2" key="1">
    <citation type="submission" date="2012-06" db="EMBL/GenBank/DDBJ databases">
        <title>Finished chromosome of genome of Oscillatoria acuminata PCC 6304.</title>
        <authorList>
            <consortium name="US DOE Joint Genome Institute"/>
            <person name="Gugger M."/>
            <person name="Coursin T."/>
            <person name="Rippka R."/>
            <person name="Tandeau De Marsac N."/>
            <person name="Huntemann M."/>
            <person name="Wei C.-L."/>
            <person name="Han J."/>
            <person name="Detter J.C."/>
            <person name="Han C."/>
            <person name="Tapia R."/>
            <person name="Davenport K."/>
            <person name="Daligault H."/>
            <person name="Erkkila T."/>
            <person name="Gu W."/>
            <person name="Munk A.C.C."/>
            <person name="Teshima H."/>
            <person name="Xu Y."/>
            <person name="Chain P."/>
            <person name="Chen A."/>
            <person name="Krypides N."/>
            <person name="Mavromatis K."/>
            <person name="Markowitz V."/>
            <person name="Szeto E."/>
            <person name="Ivanova N."/>
            <person name="Mikhailova N."/>
            <person name="Ovchinnikova G."/>
            <person name="Pagani I."/>
            <person name="Pati A."/>
            <person name="Goodwin L."/>
            <person name="Peters L."/>
            <person name="Pitluck S."/>
            <person name="Woyke T."/>
            <person name="Kerfeld C."/>
        </authorList>
    </citation>
    <scope>NUCLEOTIDE SEQUENCE [LARGE SCALE GENOMIC DNA]</scope>
    <source>
        <strain evidence="1 2">PCC 6304</strain>
    </source>
</reference>
<protein>
    <submittedName>
        <fullName evidence="1">Uncharacterized protein</fullName>
    </submittedName>
</protein>
<dbReference type="Proteomes" id="UP000010367">
    <property type="component" value="Chromosome"/>
</dbReference>
<name>K9TSJ5_9CYAN</name>
<dbReference type="AlphaFoldDB" id="K9TSJ5"/>
<evidence type="ECO:0000313" key="2">
    <source>
        <dbReference type="Proteomes" id="UP000010367"/>
    </source>
</evidence>
<dbReference type="HOGENOM" id="CLU_3170983_0_0_3"/>
<organism evidence="1 2">
    <name type="scientific">Oscillatoria acuminata PCC 6304</name>
    <dbReference type="NCBI Taxonomy" id="56110"/>
    <lineage>
        <taxon>Bacteria</taxon>
        <taxon>Bacillati</taxon>
        <taxon>Cyanobacteriota</taxon>
        <taxon>Cyanophyceae</taxon>
        <taxon>Oscillatoriophycideae</taxon>
        <taxon>Oscillatoriales</taxon>
        <taxon>Oscillatoriaceae</taxon>
        <taxon>Oscillatoria</taxon>
    </lineage>
</organism>
<dbReference type="InParanoid" id="K9TSJ5"/>
<proteinExistence type="predicted"/>
<dbReference type="EMBL" id="CP003607">
    <property type="protein sequence ID" value="AFY84984.1"/>
    <property type="molecule type" value="Genomic_DNA"/>
</dbReference>
<dbReference type="STRING" id="56110.Oscil6304_5500"/>
<dbReference type="KEGG" id="oac:Oscil6304_5500"/>
<accession>K9TSJ5</accession>
<evidence type="ECO:0000313" key="1">
    <source>
        <dbReference type="EMBL" id="AFY84984.1"/>
    </source>
</evidence>
<gene>
    <name evidence="1" type="ORF">Oscil6304_5500</name>
</gene>
<keyword evidence="2" id="KW-1185">Reference proteome</keyword>
<sequence length="47" mass="4828">MGDRGDGEETTEVVRGLQNINHPIVQLKGSVGAQCAGPRGASIAPLQ</sequence>